<name>A0ABC9HG17_FASHE</name>
<evidence type="ECO:0000313" key="2">
    <source>
        <dbReference type="Proteomes" id="UP001189180"/>
    </source>
</evidence>
<keyword evidence="2" id="KW-1185">Reference proteome</keyword>
<organism evidence="1 2">
    <name type="scientific">Fasciola hepatica</name>
    <name type="common">Liver fluke</name>
    <dbReference type="NCBI Taxonomy" id="6192"/>
    <lineage>
        <taxon>Eukaryota</taxon>
        <taxon>Metazoa</taxon>
        <taxon>Spiralia</taxon>
        <taxon>Lophotrochozoa</taxon>
        <taxon>Platyhelminthes</taxon>
        <taxon>Trematoda</taxon>
        <taxon>Digenea</taxon>
        <taxon>Plagiorchiida</taxon>
        <taxon>Echinostomata</taxon>
        <taxon>Echinostomatoidea</taxon>
        <taxon>Fasciolidae</taxon>
        <taxon>Fasciola</taxon>
    </lineage>
</organism>
<comment type="caution">
    <text evidence="1">The sequence shown here is derived from an EMBL/GenBank/DDBJ whole genome shotgun (WGS) entry which is preliminary data.</text>
</comment>
<dbReference type="EMBL" id="CANUEZ050000193">
    <property type="protein sequence ID" value="CAM0512075.1"/>
    <property type="molecule type" value="Genomic_DNA"/>
</dbReference>
<protein>
    <submittedName>
        <fullName evidence="1">Uncharacterized protein</fullName>
    </submittedName>
</protein>
<evidence type="ECO:0000313" key="1">
    <source>
        <dbReference type="EMBL" id="CAM0512075.1"/>
    </source>
</evidence>
<dbReference type="AlphaFoldDB" id="A0ABC9HG17"/>
<sequence length="153" mass="17011">MPANSCNFCISTRGNLLRNKLVTRVRNDATSKKLLQMRQLDLKMCLDIYDRVETTFNQKGHLTEHSGTTELNAVTRGPVRRLQVACKGLFANVTVDRKCHLLLKEPGASATILSEPYVDEAAVKGSTSSLQMWAGTEMDVTGVMKLEVQKPEE</sequence>
<proteinExistence type="predicted"/>
<reference evidence="1 2" key="1">
    <citation type="submission" date="2024-08" db="EMBL/GenBank/DDBJ databases">
        <authorList>
            <person name="Paterson S."/>
        </authorList>
    </citation>
    <scope>NUCLEOTIDE SEQUENCE [LARGE SCALE GENOMIC DNA]</scope>
</reference>
<accession>A0ABC9HG17</accession>
<gene>
    <name evidence="1" type="ORF">FHB240107_LOCUS4476</name>
</gene>
<dbReference type="Proteomes" id="UP001189180">
    <property type="component" value="Unassembled WGS sequence"/>
</dbReference>